<keyword evidence="3" id="KW-1185">Reference proteome</keyword>
<reference evidence="2 3" key="1">
    <citation type="submission" date="2016-10" db="EMBL/GenBank/DDBJ databases">
        <authorList>
            <person name="de Groot N.N."/>
        </authorList>
    </citation>
    <scope>NUCLEOTIDE SEQUENCE [LARGE SCALE GENOMIC DNA]</scope>
    <source>
        <strain evidence="2 3">CGMCC 1.8894</strain>
    </source>
</reference>
<evidence type="ECO:0000313" key="2">
    <source>
        <dbReference type="EMBL" id="SDW93044.1"/>
    </source>
</evidence>
<dbReference type="EMBL" id="FNOM01000004">
    <property type="protein sequence ID" value="SDW93044.1"/>
    <property type="molecule type" value="Genomic_DNA"/>
</dbReference>
<dbReference type="InterPro" id="IPR011990">
    <property type="entry name" value="TPR-like_helical_dom_sf"/>
</dbReference>
<dbReference type="RefSeq" id="WP_092887707.1">
    <property type="nucleotide sequence ID" value="NZ_CP061498.1"/>
</dbReference>
<name>A0A1H2XKS3_9RHOB</name>
<dbReference type="Gene3D" id="1.25.40.10">
    <property type="entry name" value="Tetratricopeptide repeat domain"/>
    <property type="match status" value="1"/>
</dbReference>
<accession>A0A1H2XKS3</accession>
<proteinExistence type="predicted"/>
<keyword evidence="1" id="KW-0802">TPR repeat</keyword>
<dbReference type="SUPFAM" id="SSF48452">
    <property type="entry name" value="TPR-like"/>
    <property type="match status" value="1"/>
</dbReference>
<dbReference type="OrthoDB" id="7819234at2"/>
<dbReference type="Pfam" id="PF13432">
    <property type="entry name" value="TPR_16"/>
    <property type="match status" value="1"/>
</dbReference>
<gene>
    <name evidence="2" type="ORF">SAMN04488238_104223</name>
</gene>
<organism evidence="2 3">
    <name type="scientific">Roseicitreum antarcticum</name>
    <dbReference type="NCBI Taxonomy" id="564137"/>
    <lineage>
        <taxon>Bacteria</taxon>
        <taxon>Pseudomonadati</taxon>
        <taxon>Pseudomonadota</taxon>
        <taxon>Alphaproteobacteria</taxon>
        <taxon>Rhodobacterales</taxon>
        <taxon>Paracoccaceae</taxon>
        <taxon>Roseicitreum</taxon>
    </lineage>
</organism>
<dbReference type="STRING" id="564137.SAMN04488238_104223"/>
<sequence>MRQWIVVPLFISGIFTVSACGDRIGAEASRQSDAIALVDQTNMTEIMMSAADPLEAISFFEAAIVQTPDRIELHRGLAKSLIRANRASAAVPVWNRVVAMPGSVHDDRVALAEALIRDNKWAEAEATLDQIPPTHETYERYRLEAMVADGNQEWAKADSFYEIASGLTTRPGSVYNNWGYSKLTRGDARDAERLFVQALQYDPNLFTAKNNMVLARAAQRQYQLPLVDMTQTERAQLLHTMAIAAIRQGDVNVGRGLLQEAIDAHPQHFEPAVRALRALEANVRTG</sequence>
<evidence type="ECO:0000313" key="3">
    <source>
        <dbReference type="Proteomes" id="UP000198539"/>
    </source>
</evidence>
<dbReference type="AlphaFoldDB" id="A0A1H2XKS3"/>
<protein>
    <submittedName>
        <fullName evidence="2">Flp pilus assembly protein TadD, contains TPR repeats</fullName>
    </submittedName>
</protein>
<dbReference type="PROSITE" id="PS51257">
    <property type="entry name" value="PROKAR_LIPOPROTEIN"/>
    <property type="match status" value="1"/>
</dbReference>
<evidence type="ECO:0000256" key="1">
    <source>
        <dbReference type="PROSITE-ProRule" id="PRU00339"/>
    </source>
</evidence>
<dbReference type="InterPro" id="IPR019734">
    <property type="entry name" value="TPR_rpt"/>
</dbReference>
<dbReference type="Proteomes" id="UP000198539">
    <property type="component" value="Unassembled WGS sequence"/>
</dbReference>
<dbReference type="PROSITE" id="PS50005">
    <property type="entry name" value="TPR"/>
    <property type="match status" value="1"/>
</dbReference>
<feature type="repeat" description="TPR" evidence="1">
    <location>
        <begin position="172"/>
        <end position="205"/>
    </location>
</feature>